<proteinExistence type="predicted"/>
<reference evidence="2" key="1">
    <citation type="submission" date="2021-11" db="EMBL/GenBank/DDBJ databases">
        <title>BS-T2-15 a new species belonging to the Comamonadaceae family isolated from the soil of a French oak forest.</title>
        <authorList>
            <person name="Mieszkin S."/>
            <person name="Alain K."/>
        </authorList>
    </citation>
    <scope>NUCLEOTIDE SEQUENCE</scope>
    <source>
        <strain evidence="2">BS-T2-15</strain>
    </source>
</reference>
<dbReference type="InterPro" id="IPR051540">
    <property type="entry name" value="S-2-haloacid_dehalogenase"/>
</dbReference>
<evidence type="ECO:0000313" key="2">
    <source>
        <dbReference type="EMBL" id="MCK9685438.1"/>
    </source>
</evidence>
<keyword evidence="3" id="KW-1185">Reference proteome</keyword>
<keyword evidence="1 2" id="KW-0378">Hydrolase</keyword>
<dbReference type="Gene3D" id="1.20.120.1600">
    <property type="match status" value="1"/>
</dbReference>
<dbReference type="RefSeq" id="WP_275681441.1">
    <property type="nucleotide sequence ID" value="NZ_JAJLJH010000001.1"/>
</dbReference>
<organism evidence="2 3">
    <name type="scientific">Scleromatobacter humisilvae</name>
    <dbReference type="NCBI Taxonomy" id="2897159"/>
    <lineage>
        <taxon>Bacteria</taxon>
        <taxon>Pseudomonadati</taxon>
        <taxon>Pseudomonadota</taxon>
        <taxon>Betaproteobacteria</taxon>
        <taxon>Burkholderiales</taxon>
        <taxon>Sphaerotilaceae</taxon>
        <taxon>Scleromatobacter</taxon>
    </lineage>
</organism>
<protein>
    <submittedName>
        <fullName evidence="2">HAD-IA family hydrolase</fullName>
    </submittedName>
</protein>
<dbReference type="GO" id="GO:0016787">
    <property type="term" value="F:hydrolase activity"/>
    <property type="evidence" value="ECO:0007669"/>
    <property type="project" value="UniProtKB-KW"/>
</dbReference>
<dbReference type="SFLD" id="SFLDS00003">
    <property type="entry name" value="Haloacid_Dehalogenase"/>
    <property type="match status" value="1"/>
</dbReference>
<dbReference type="InterPro" id="IPR036412">
    <property type="entry name" value="HAD-like_sf"/>
</dbReference>
<accession>A0A9X1YIQ0</accession>
<dbReference type="EMBL" id="JAJLJH010000001">
    <property type="protein sequence ID" value="MCK9685438.1"/>
    <property type="molecule type" value="Genomic_DNA"/>
</dbReference>
<dbReference type="SUPFAM" id="SSF56784">
    <property type="entry name" value="HAD-like"/>
    <property type="match status" value="1"/>
</dbReference>
<dbReference type="NCBIfam" id="TIGR01549">
    <property type="entry name" value="HAD-SF-IA-v1"/>
    <property type="match status" value="1"/>
</dbReference>
<dbReference type="SFLD" id="SFLDG01129">
    <property type="entry name" value="C1.5:_HAD__Beta-PGM__Phosphata"/>
    <property type="match status" value="1"/>
</dbReference>
<dbReference type="InterPro" id="IPR023214">
    <property type="entry name" value="HAD_sf"/>
</dbReference>
<gene>
    <name evidence="2" type="ORF">LPC04_06925</name>
</gene>
<dbReference type="AlphaFoldDB" id="A0A9X1YIQ0"/>
<evidence type="ECO:0000313" key="3">
    <source>
        <dbReference type="Proteomes" id="UP001139353"/>
    </source>
</evidence>
<dbReference type="Gene3D" id="3.40.50.1000">
    <property type="entry name" value="HAD superfamily/HAD-like"/>
    <property type="match status" value="1"/>
</dbReference>
<dbReference type="PANTHER" id="PTHR43316">
    <property type="entry name" value="HYDROLASE, HALOACID DELAHOGENASE-RELATED"/>
    <property type="match status" value="1"/>
</dbReference>
<dbReference type="PANTHER" id="PTHR43316:SF3">
    <property type="entry name" value="HALOACID DEHALOGENASE, TYPE II (AFU_ORTHOLOGUE AFUA_2G07750)-RELATED"/>
    <property type="match status" value="1"/>
</dbReference>
<dbReference type="Proteomes" id="UP001139353">
    <property type="component" value="Unassembled WGS sequence"/>
</dbReference>
<name>A0A9X1YIQ0_9BURK</name>
<comment type="caution">
    <text evidence="2">The sequence shown here is derived from an EMBL/GenBank/DDBJ whole genome shotgun (WGS) entry which is preliminary data.</text>
</comment>
<dbReference type="Pfam" id="PF00702">
    <property type="entry name" value="Hydrolase"/>
    <property type="match status" value="1"/>
</dbReference>
<dbReference type="InterPro" id="IPR006439">
    <property type="entry name" value="HAD-SF_hydro_IA"/>
</dbReference>
<sequence>MTSTLQPVTALTLDLDDTLWPVRPTLIAAEKVLAEWLRANAPSTAQNTPPAAMLALRAEVAAEHPHWAHDLSAIRLETIRRALRKHGDDPALAELAFDVFFEARHAVTLYDDVLPGLERLASRYPLIAVSNGNAELHRVGLERFFAGSVSARLHGVAKPDPSIFQAACAAAKAPPHRVLHLGDDLDTDVAGALAAGLHAGWICRPDGAHADAAPRAGAHRFATLLDVADALGV</sequence>
<evidence type="ECO:0000256" key="1">
    <source>
        <dbReference type="ARBA" id="ARBA00022801"/>
    </source>
</evidence>
<dbReference type="NCBIfam" id="TIGR01509">
    <property type="entry name" value="HAD-SF-IA-v3"/>
    <property type="match status" value="1"/>
</dbReference>